<evidence type="ECO:0000256" key="2">
    <source>
        <dbReference type="ARBA" id="ARBA00022840"/>
    </source>
</evidence>
<protein>
    <submittedName>
        <fullName evidence="4">AAA family ATPase</fullName>
    </submittedName>
</protein>
<keyword evidence="5" id="KW-1185">Reference proteome</keyword>
<dbReference type="GO" id="GO:0005524">
    <property type="term" value="F:ATP binding"/>
    <property type="evidence" value="ECO:0007669"/>
    <property type="project" value="UniProtKB-KW"/>
</dbReference>
<organism evidence="4 5">
    <name type="scientific">Cellulomonas humilata</name>
    <dbReference type="NCBI Taxonomy" id="144055"/>
    <lineage>
        <taxon>Bacteria</taxon>
        <taxon>Bacillati</taxon>
        <taxon>Actinomycetota</taxon>
        <taxon>Actinomycetes</taxon>
        <taxon>Micrococcales</taxon>
        <taxon>Cellulomonadaceae</taxon>
        <taxon>Cellulomonas</taxon>
    </lineage>
</organism>
<feature type="domain" description="AAA+ ATPase" evidence="3">
    <location>
        <begin position="36"/>
        <end position="229"/>
    </location>
</feature>
<accession>A0A7Y5ZY26</accession>
<dbReference type="EMBL" id="JABMCI010000042">
    <property type="protein sequence ID" value="NUU16184.1"/>
    <property type="molecule type" value="Genomic_DNA"/>
</dbReference>
<dbReference type="Gene3D" id="3.40.50.300">
    <property type="entry name" value="P-loop containing nucleotide triphosphate hydrolases"/>
    <property type="match status" value="1"/>
</dbReference>
<dbReference type="RefSeq" id="WP_175346081.1">
    <property type="nucleotide sequence ID" value="NZ_JABMCI010000042.1"/>
</dbReference>
<dbReference type="SMART" id="SM00382">
    <property type="entry name" value="AAA"/>
    <property type="match status" value="1"/>
</dbReference>
<dbReference type="Proteomes" id="UP000565724">
    <property type="component" value="Unassembled WGS sequence"/>
</dbReference>
<evidence type="ECO:0000313" key="5">
    <source>
        <dbReference type="Proteomes" id="UP000565724"/>
    </source>
</evidence>
<reference evidence="4 5" key="1">
    <citation type="submission" date="2020-05" db="EMBL/GenBank/DDBJ databases">
        <title>Genome Sequencing of Type Strains.</title>
        <authorList>
            <person name="Lemaire J.F."/>
            <person name="Inderbitzin P."/>
            <person name="Gregorio O.A."/>
            <person name="Collins S.B."/>
            <person name="Wespe N."/>
            <person name="Knight-Connoni V."/>
        </authorList>
    </citation>
    <scope>NUCLEOTIDE SEQUENCE [LARGE SCALE GENOMIC DNA]</scope>
    <source>
        <strain evidence="4 5">ATCC 25174</strain>
    </source>
</reference>
<dbReference type="InterPro" id="IPR027417">
    <property type="entry name" value="P-loop_NTPase"/>
</dbReference>
<dbReference type="SUPFAM" id="SSF52540">
    <property type="entry name" value="P-loop containing nucleoside triphosphate hydrolases"/>
    <property type="match status" value="1"/>
</dbReference>
<keyword evidence="2" id="KW-0067">ATP-binding</keyword>
<dbReference type="PANTHER" id="PTHR43158:SF2">
    <property type="entry name" value="SKFA PEPTIDE EXPORT ATP-BINDING PROTEIN SKFE"/>
    <property type="match status" value="1"/>
</dbReference>
<comment type="caution">
    <text evidence="4">The sequence shown here is derived from an EMBL/GenBank/DDBJ whole genome shotgun (WGS) entry which is preliminary data.</text>
</comment>
<evidence type="ECO:0000313" key="4">
    <source>
        <dbReference type="EMBL" id="NUU16184.1"/>
    </source>
</evidence>
<name>A0A7Y5ZY26_9CELL</name>
<evidence type="ECO:0000259" key="3">
    <source>
        <dbReference type="SMART" id="SM00382"/>
    </source>
</evidence>
<dbReference type="PANTHER" id="PTHR43158">
    <property type="entry name" value="SKFA PEPTIDE EXPORT ATP-BINDING PROTEIN SKFE"/>
    <property type="match status" value="1"/>
</dbReference>
<dbReference type="AlphaFoldDB" id="A0A7Y5ZY26"/>
<evidence type="ECO:0000256" key="1">
    <source>
        <dbReference type="ARBA" id="ARBA00022741"/>
    </source>
</evidence>
<keyword evidence="1" id="KW-0547">Nucleotide-binding</keyword>
<sequence length="230" mass="24561">MSPPATEQPSAVTARSLELHGDRGTVYGPVDLDVAPGALTLVQGPQGAGRTSLLLTLAGRMVPDPSSELVVLGHRLPAQRSLVQRQVALAGFAGVDELDDSVTVGAHVRERLAWLAPWYRRSRRADQSVVDRALAPVFGDLPVPDVQTVVWHLDEVDALLLRIALAIAQRPGMLVVDDVDQVHDPARRRIVWSRLEALAAAGTTVIASCADPDEAAVTAWTVLPVHAPTD</sequence>
<dbReference type="InterPro" id="IPR003593">
    <property type="entry name" value="AAA+_ATPase"/>
</dbReference>
<gene>
    <name evidence="4" type="ORF">HP550_02830</name>
</gene>
<proteinExistence type="predicted"/>